<dbReference type="EMBL" id="BAAFJT010000040">
    <property type="protein sequence ID" value="GAB0204926.1"/>
    <property type="molecule type" value="Genomic_DNA"/>
</dbReference>
<evidence type="ECO:0000313" key="3">
    <source>
        <dbReference type="Proteomes" id="UP001623348"/>
    </source>
</evidence>
<accession>A0ABC9Y4Q0</accession>
<sequence length="186" mass="20724">MTGLVDRGRAVGIAYLEFSKACDTASCKILIEKVLKYGHTVRWIENWRSGQTQSVVIGDRKSSLKPVTSGVPQGSTLFNICINDLDDGSERNLSKFASDTEPRGVTDTPEHCAAIQRDVNRLEKWASRNLMRFRKRKCKVLHWGEEQTFHDGGHPARTQLFRKGPGGPGGNEIDHEPALYPCSKEG</sequence>
<dbReference type="AlphaFoldDB" id="A0ABC9Y4Q0"/>
<protein>
    <submittedName>
        <fullName evidence="2">Mitochondrial enolase superfamily member 1</fullName>
    </submittedName>
</protein>
<gene>
    <name evidence="2" type="ORF">GRJ2_002958200</name>
</gene>
<dbReference type="Proteomes" id="UP001623348">
    <property type="component" value="Unassembled WGS sequence"/>
</dbReference>
<evidence type="ECO:0000313" key="2">
    <source>
        <dbReference type="EMBL" id="GAB0204926.1"/>
    </source>
</evidence>
<feature type="region of interest" description="Disordered" evidence="1">
    <location>
        <begin position="166"/>
        <end position="186"/>
    </location>
</feature>
<name>A0ABC9Y4Q0_GRUJA</name>
<dbReference type="PANTHER" id="PTHR33332">
    <property type="entry name" value="REVERSE TRANSCRIPTASE DOMAIN-CONTAINING PROTEIN"/>
    <property type="match status" value="1"/>
</dbReference>
<keyword evidence="3" id="KW-1185">Reference proteome</keyword>
<proteinExistence type="predicted"/>
<evidence type="ECO:0000256" key="1">
    <source>
        <dbReference type="SAM" id="MobiDB-lite"/>
    </source>
</evidence>
<comment type="caution">
    <text evidence="2">The sequence shown here is derived from an EMBL/GenBank/DDBJ whole genome shotgun (WGS) entry which is preliminary data.</text>
</comment>
<organism evidence="2 3">
    <name type="scientific">Grus japonensis</name>
    <name type="common">Japanese crane</name>
    <name type="synonym">Red-crowned crane</name>
    <dbReference type="NCBI Taxonomy" id="30415"/>
    <lineage>
        <taxon>Eukaryota</taxon>
        <taxon>Metazoa</taxon>
        <taxon>Chordata</taxon>
        <taxon>Craniata</taxon>
        <taxon>Vertebrata</taxon>
        <taxon>Euteleostomi</taxon>
        <taxon>Archelosauria</taxon>
        <taxon>Archosauria</taxon>
        <taxon>Dinosauria</taxon>
        <taxon>Saurischia</taxon>
        <taxon>Theropoda</taxon>
        <taxon>Coelurosauria</taxon>
        <taxon>Aves</taxon>
        <taxon>Neognathae</taxon>
        <taxon>Neoaves</taxon>
        <taxon>Gruiformes</taxon>
        <taxon>Gruidae</taxon>
        <taxon>Grus</taxon>
    </lineage>
</organism>
<reference evidence="2 3" key="1">
    <citation type="submission" date="2024-06" db="EMBL/GenBank/DDBJ databases">
        <title>The draft genome of Grus japonensis, version 3.</title>
        <authorList>
            <person name="Nabeshima K."/>
            <person name="Suzuki S."/>
            <person name="Onuma M."/>
        </authorList>
    </citation>
    <scope>NUCLEOTIDE SEQUENCE [LARGE SCALE GENOMIC DNA]</scope>
    <source>
        <strain evidence="2 3">451A</strain>
    </source>
</reference>